<dbReference type="EMBL" id="CP165625">
    <property type="protein sequence ID" value="XDU93961.1"/>
    <property type="molecule type" value="Genomic_DNA"/>
</dbReference>
<dbReference type="SUPFAM" id="SSF82185">
    <property type="entry name" value="Histone H3 K4-specific methyltransferase SET7/9 N-terminal domain"/>
    <property type="match status" value="1"/>
</dbReference>
<proteinExistence type="predicted"/>
<gene>
    <name evidence="1" type="ORF">AB3G34_08650</name>
</gene>
<name>A0AB39VZF4_9FLAO</name>
<reference evidence="1" key="1">
    <citation type="submission" date="2024-07" db="EMBL/GenBank/DDBJ databases">
        <authorList>
            <person name="Biller S.J."/>
        </authorList>
    </citation>
    <scope>NUCLEOTIDE SEQUENCE</scope>
    <source>
        <strain evidence="1">WC2409</strain>
    </source>
</reference>
<accession>A0AB39VZF4</accession>
<evidence type="ECO:0008006" key="2">
    <source>
        <dbReference type="Google" id="ProtNLM"/>
    </source>
</evidence>
<dbReference type="Pfam" id="PF07661">
    <property type="entry name" value="MORN_2"/>
    <property type="match status" value="1"/>
</dbReference>
<dbReference type="AlphaFoldDB" id="A0AB39VZF4"/>
<sequence length="232" mass="27145">MKKNIILFVLFMSLTSYGQKKVYYTEDFKELASAKDATYYSIYQESKDGTQRTTYYLDGTIRNSDQFSNLRKHILNGESVNWYKNGNKESILLYTKGKQEGIQTRYYENGQIKRTENYKNDEFIDGKCFDQNGLEIAFFPYYVKPEFPGGMQEFYRYIGKNFKSKNNAKGLIKVDFVVEIDGSLRDFKIKEGLNYDMNVEALRVLFNSPLWILGKVDGKDSRVKYSIPITIK</sequence>
<evidence type="ECO:0000313" key="1">
    <source>
        <dbReference type="EMBL" id="XDU93961.1"/>
    </source>
</evidence>
<dbReference type="InterPro" id="IPR011652">
    <property type="entry name" value="MORN_2"/>
</dbReference>
<dbReference type="RefSeq" id="WP_369752157.1">
    <property type="nucleotide sequence ID" value="NZ_CP165625.1"/>
</dbReference>
<dbReference type="SUPFAM" id="SSF74653">
    <property type="entry name" value="TolA/TonB C-terminal domain"/>
    <property type="match status" value="1"/>
</dbReference>
<protein>
    <recommendedName>
        <fullName evidence="2">TonB C-terminal domain-containing protein</fullName>
    </recommendedName>
</protein>
<organism evidence="1">
    <name type="scientific">Flavobacterium sp. WC2409</name>
    <dbReference type="NCBI Taxonomy" id="3234139"/>
    <lineage>
        <taxon>Bacteria</taxon>
        <taxon>Pseudomonadati</taxon>
        <taxon>Bacteroidota</taxon>
        <taxon>Flavobacteriia</taxon>
        <taxon>Flavobacteriales</taxon>
        <taxon>Flavobacteriaceae</taxon>
        <taxon>Flavobacterium</taxon>
    </lineage>
</organism>
<dbReference type="Gene3D" id="2.20.110.10">
    <property type="entry name" value="Histone H3 K4-specific methyltransferase SET7/9 N-terminal domain"/>
    <property type="match status" value="1"/>
</dbReference>